<protein>
    <recommendedName>
        <fullName evidence="4">YecA family protein</fullName>
    </recommendedName>
</protein>
<organism evidence="2 3">
    <name type="scientific">Solilutibacter silvestris</name>
    <dbReference type="NCBI Taxonomy" id="1645665"/>
    <lineage>
        <taxon>Bacteria</taxon>
        <taxon>Pseudomonadati</taxon>
        <taxon>Pseudomonadota</taxon>
        <taxon>Gammaproteobacteria</taxon>
        <taxon>Lysobacterales</taxon>
        <taxon>Lysobacteraceae</taxon>
        <taxon>Solilutibacter</taxon>
    </lineage>
</organism>
<evidence type="ECO:0000313" key="3">
    <source>
        <dbReference type="Proteomes" id="UP000236220"/>
    </source>
</evidence>
<comment type="caution">
    <text evidence="2">The sequence shown here is derived from an EMBL/GenBank/DDBJ whole genome shotgun (WGS) entry which is preliminary data.</text>
</comment>
<dbReference type="GO" id="GO:0005829">
    <property type="term" value="C:cytosol"/>
    <property type="evidence" value="ECO:0007669"/>
    <property type="project" value="TreeGrafter"/>
</dbReference>
<dbReference type="PANTHER" id="PTHR37528">
    <property type="entry name" value="UPF0149 PROTEIN YGFB"/>
    <property type="match status" value="1"/>
</dbReference>
<gene>
    <name evidence="2" type="ORF">Lysil_0685</name>
</gene>
<dbReference type="InterPro" id="IPR036255">
    <property type="entry name" value="YgfB-like_sf"/>
</dbReference>
<evidence type="ECO:0008006" key="4">
    <source>
        <dbReference type="Google" id="ProtNLM"/>
    </source>
</evidence>
<name>A0A2K1Q1Z4_9GAMM</name>
<dbReference type="SUPFAM" id="SSF101327">
    <property type="entry name" value="YgfB-like"/>
    <property type="match status" value="1"/>
</dbReference>
<dbReference type="NCBIfam" id="NF003405">
    <property type="entry name" value="PRK04758.1"/>
    <property type="match status" value="1"/>
</dbReference>
<proteinExistence type="inferred from homology"/>
<evidence type="ECO:0000256" key="1">
    <source>
        <dbReference type="ARBA" id="ARBA00038308"/>
    </source>
</evidence>
<comment type="similarity">
    <text evidence="1">Belongs to the UPF0149 family.</text>
</comment>
<dbReference type="EMBL" id="NPZB01000001">
    <property type="protein sequence ID" value="PNS09056.1"/>
    <property type="molecule type" value="Genomic_DNA"/>
</dbReference>
<evidence type="ECO:0000313" key="2">
    <source>
        <dbReference type="EMBL" id="PNS09056.1"/>
    </source>
</evidence>
<dbReference type="Proteomes" id="UP000236220">
    <property type="component" value="Unassembled WGS sequence"/>
</dbReference>
<dbReference type="AlphaFoldDB" id="A0A2K1Q1Z4"/>
<dbReference type="RefSeq" id="WP_103074158.1">
    <property type="nucleotide sequence ID" value="NZ_NPZB01000001.1"/>
</dbReference>
<sequence>MADPLPDAPTLQAELDQLGLATSPWELQGALIGWIAGGGDADGGWLGKVMADPALPALKDGSAIDRLGRGTQARMEDNDFELALLLPGDDTTLQARSAALFDWCRHFLGAFGLAAGAKPPLSEEGEEALQDLARLATATAEPEGDEDDETALTEIEEFVRVAALLLHGDVAIARRRRQLH</sequence>
<dbReference type="InterPro" id="IPR011978">
    <property type="entry name" value="YgfB-like"/>
</dbReference>
<dbReference type="OrthoDB" id="9783391at2"/>
<reference evidence="2 3" key="1">
    <citation type="submission" date="2017-08" db="EMBL/GenBank/DDBJ databases">
        <title>Lysobacter sylvestris genome.</title>
        <authorList>
            <person name="Zhang D.-C."/>
            <person name="Albuquerque L."/>
            <person name="Franca L."/>
            <person name="Froufe H.J.C."/>
            <person name="Barroso C."/>
            <person name="Egas C."/>
            <person name="Da Costa M."/>
            <person name="Margesin R."/>
        </authorList>
    </citation>
    <scope>NUCLEOTIDE SEQUENCE [LARGE SCALE GENOMIC DNA]</scope>
    <source>
        <strain evidence="2 3">AM20-91</strain>
    </source>
</reference>
<accession>A0A2K1Q1Z4</accession>
<dbReference type="Pfam" id="PF03695">
    <property type="entry name" value="UPF0149"/>
    <property type="match status" value="1"/>
</dbReference>
<dbReference type="Gene3D" id="1.20.120.740">
    <property type="entry name" value="YgfB uncharacterised protein family UPF0149, PF03695"/>
    <property type="match status" value="1"/>
</dbReference>
<keyword evidence="3" id="KW-1185">Reference proteome</keyword>
<dbReference type="PANTHER" id="PTHR37528:SF1">
    <property type="entry name" value="UPF0149 PROTEIN YGFB"/>
    <property type="match status" value="1"/>
</dbReference>